<evidence type="ECO:0000313" key="2">
    <source>
        <dbReference type="Proteomes" id="UP000077248"/>
    </source>
</evidence>
<name>A0A177D9A9_ALTAL</name>
<dbReference type="AlphaFoldDB" id="A0A177D9A9"/>
<dbReference type="Proteomes" id="UP000077248">
    <property type="component" value="Unassembled WGS sequence"/>
</dbReference>
<dbReference type="KEGG" id="aalt:CC77DRAFT_1034878"/>
<dbReference type="VEuPathDB" id="FungiDB:CC77DRAFT_1034878"/>
<dbReference type="OMA" id="ETQREHK"/>
<protein>
    <submittedName>
        <fullName evidence="1">Uncharacterized protein</fullName>
    </submittedName>
</protein>
<dbReference type="EMBL" id="KV441493">
    <property type="protein sequence ID" value="OAG15519.1"/>
    <property type="molecule type" value="Genomic_DNA"/>
</dbReference>
<proteinExistence type="predicted"/>
<keyword evidence="2" id="KW-1185">Reference proteome</keyword>
<dbReference type="RefSeq" id="XP_018380940.1">
    <property type="nucleotide sequence ID" value="XM_018526903.1"/>
</dbReference>
<reference evidence="1 2" key="1">
    <citation type="submission" date="2016-05" db="EMBL/GenBank/DDBJ databases">
        <title>Comparative analysis of secretome profiles of manganese(II)-oxidizing ascomycete fungi.</title>
        <authorList>
            <consortium name="DOE Joint Genome Institute"/>
            <person name="Zeiner C.A."/>
            <person name="Purvine S.O."/>
            <person name="Zink E.M."/>
            <person name="Wu S."/>
            <person name="Pasa-Tolic L."/>
            <person name="Chaput D.L."/>
            <person name="Haridas S."/>
            <person name="Grigoriev I.V."/>
            <person name="Santelli C.M."/>
            <person name="Hansel C.M."/>
        </authorList>
    </citation>
    <scope>NUCLEOTIDE SEQUENCE [LARGE SCALE GENOMIC DNA]</scope>
    <source>
        <strain evidence="1 2">SRC1lrK2f</strain>
    </source>
</reference>
<organism evidence="1 2">
    <name type="scientific">Alternaria alternata</name>
    <name type="common">Alternaria rot fungus</name>
    <name type="synonym">Torula alternata</name>
    <dbReference type="NCBI Taxonomy" id="5599"/>
    <lineage>
        <taxon>Eukaryota</taxon>
        <taxon>Fungi</taxon>
        <taxon>Dikarya</taxon>
        <taxon>Ascomycota</taxon>
        <taxon>Pezizomycotina</taxon>
        <taxon>Dothideomycetes</taxon>
        <taxon>Pleosporomycetidae</taxon>
        <taxon>Pleosporales</taxon>
        <taxon>Pleosporineae</taxon>
        <taxon>Pleosporaceae</taxon>
        <taxon>Alternaria</taxon>
        <taxon>Alternaria sect. Alternaria</taxon>
        <taxon>Alternaria alternata complex</taxon>
    </lineage>
</organism>
<gene>
    <name evidence="1" type="ORF">CC77DRAFT_1034878</name>
</gene>
<sequence>MCYIVYTIHVCNHWIPQPQPNNGPILRICEEAEKLRLGHPCPETQREHKVMNRSQGMCTGCMWKKVSK</sequence>
<evidence type="ECO:0000313" key="1">
    <source>
        <dbReference type="EMBL" id="OAG15519.1"/>
    </source>
</evidence>
<dbReference type="GeneID" id="29112497"/>
<accession>A0A177D9A9</accession>